<evidence type="ECO:0000313" key="2">
    <source>
        <dbReference type="Proteomes" id="UP000475545"/>
    </source>
</evidence>
<name>A0A6L7GQF0_9ACTN</name>
<accession>A0A6L7GQF0</accession>
<gene>
    <name evidence="1" type="ORF">GIY30_05230</name>
</gene>
<proteinExistence type="predicted"/>
<evidence type="ECO:0000313" key="1">
    <source>
        <dbReference type="EMBL" id="MXP20758.1"/>
    </source>
</evidence>
<dbReference type="EMBL" id="WMBR01000001">
    <property type="protein sequence ID" value="MXP20758.1"/>
    <property type="molecule type" value="Genomic_DNA"/>
</dbReference>
<reference evidence="1 2" key="1">
    <citation type="submission" date="2019-11" db="EMBL/GenBank/DDBJ databases">
        <title>Gordonia sp. nov., a novel actinobacterium isolated from mangrove soil in Hainan.</title>
        <authorList>
            <person name="Huang X."/>
            <person name="Xie Y."/>
            <person name="Chu X."/>
            <person name="Xiao K."/>
        </authorList>
    </citation>
    <scope>NUCLEOTIDE SEQUENCE [LARGE SCALE GENOMIC DNA]</scope>
    <source>
        <strain evidence="1 2">HNM0687</strain>
    </source>
</reference>
<dbReference type="AlphaFoldDB" id="A0A6L7GQF0"/>
<sequence length="228" mass="25492">MARNLSRFHREHEKYYSEAPLSDAIALQRIARTITALAERWSTVERATQTSPSPFAGAPDLNDERAIETSGVLFMEGAGEPVEIGRIEYELETQAGRSEQSGEWLAAAMQTSWEVSEALLSYPELADLLAERHRIIGNNWRNAATSQLIARYLRRAVAMIRRVDFTPAALRANLAGERIAAKYLYAAAEMIAHAADLGVESAVLTHEDERRWRIFNERLGAVSGAEHR</sequence>
<comment type="caution">
    <text evidence="1">The sequence shown here is derived from an EMBL/GenBank/DDBJ whole genome shotgun (WGS) entry which is preliminary data.</text>
</comment>
<organism evidence="1 2">
    <name type="scientific">Gordonia mangrovi</name>
    <dbReference type="NCBI Taxonomy" id="2665643"/>
    <lineage>
        <taxon>Bacteria</taxon>
        <taxon>Bacillati</taxon>
        <taxon>Actinomycetota</taxon>
        <taxon>Actinomycetes</taxon>
        <taxon>Mycobacteriales</taxon>
        <taxon>Gordoniaceae</taxon>
        <taxon>Gordonia</taxon>
    </lineage>
</organism>
<dbReference type="Proteomes" id="UP000475545">
    <property type="component" value="Unassembled WGS sequence"/>
</dbReference>
<protein>
    <submittedName>
        <fullName evidence="1">Uncharacterized protein</fullName>
    </submittedName>
</protein>
<keyword evidence="2" id="KW-1185">Reference proteome</keyword>